<reference evidence="1 2" key="1">
    <citation type="submission" date="2021-08" db="EMBL/GenBank/DDBJ databases">
        <title>Muricauda profundi sp. nov., a marine bacterium isolated from deep seawater of the Mariana Trench.</title>
        <authorList>
            <person name="Wei Y."/>
        </authorList>
    </citation>
    <scope>NUCLEOTIDE SEQUENCE [LARGE SCALE GENOMIC DNA]</scope>
    <source>
        <strain evidence="1 2">W52</strain>
    </source>
</reference>
<proteinExistence type="predicted"/>
<dbReference type="RefSeq" id="WP_220114348.1">
    <property type="nucleotide sequence ID" value="NZ_JAHZSV010000020.1"/>
</dbReference>
<accession>A0ABS7ETG3</accession>
<sequence length="196" mass="22161">MKYLEWNNIISAYFFNPFNTGKDIHLYLTKNDIINIARQHFNEETDDEIWTDFIASIKRGIPGSNGNVVAKAKYAHSKSNVVGIKKTEGTFATIDDVPVLYPPYISYLVFLVLPLIVGIDDKNLKANAYSGRLNSLLANNQINETIGTTDFRNNQINCLREDLANWAHPVKLSKESDLALLTFSDNPHEPKNPKHP</sequence>
<organism evidence="1 2">
    <name type="scientific">Flagellimonas abyssi</name>
    <dbReference type="NCBI Taxonomy" id="2864871"/>
    <lineage>
        <taxon>Bacteria</taxon>
        <taxon>Pseudomonadati</taxon>
        <taxon>Bacteroidota</taxon>
        <taxon>Flavobacteriia</taxon>
        <taxon>Flavobacteriales</taxon>
        <taxon>Flavobacteriaceae</taxon>
        <taxon>Flagellimonas</taxon>
    </lineage>
</organism>
<dbReference type="Proteomes" id="UP001196136">
    <property type="component" value="Unassembled WGS sequence"/>
</dbReference>
<comment type="caution">
    <text evidence="1">The sequence shown here is derived from an EMBL/GenBank/DDBJ whole genome shotgun (WGS) entry which is preliminary data.</text>
</comment>
<evidence type="ECO:0000313" key="1">
    <source>
        <dbReference type="EMBL" id="MBW8200901.1"/>
    </source>
</evidence>
<gene>
    <name evidence="1" type="ORF">K1F36_13805</name>
</gene>
<name>A0ABS7ETG3_9FLAO</name>
<dbReference type="EMBL" id="JAHZSV010000020">
    <property type="protein sequence ID" value="MBW8200901.1"/>
    <property type="molecule type" value="Genomic_DNA"/>
</dbReference>
<protein>
    <submittedName>
        <fullName evidence="1">Uncharacterized protein</fullName>
    </submittedName>
</protein>
<keyword evidence="2" id="KW-1185">Reference proteome</keyword>
<evidence type="ECO:0000313" key="2">
    <source>
        <dbReference type="Proteomes" id="UP001196136"/>
    </source>
</evidence>